<evidence type="ECO:0000313" key="6">
    <source>
        <dbReference type="Proteomes" id="UP000013526"/>
    </source>
</evidence>
<dbReference type="PATRIC" id="fig|1268236.3.peg.2636"/>
<dbReference type="Pfam" id="PF03960">
    <property type="entry name" value="ArsC"/>
    <property type="match status" value="1"/>
</dbReference>
<dbReference type="PANTHER" id="PTHR30041:SF4">
    <property type="entry name" value="ARSENATE REDUCTASE"/>
    <property type="match status" value="1"/>
</dbReference>
<reference evidence="5 6" key="1">
    <citation type="journal article" date="2013" name="Genome Announc.">
        <title>Draft Genome Sequence of Aeromonas molluscorum Strain 848TT, Isolated from Bivalve Molluscs.</title>
        <authorList>
            <person name="Spataro N."/>
            <person name="Farfan M."/>
            <person name="Albarral V."/>
            <person name="Sanglas A."/>
            <person name="Loren J.G."/>
            <person name="Fuste M.C."/>
            <person name="Bosch E."/>
        </authorList>
    </citation>
    <scope>NUCLEOTIDE SEQUENCE [LARGE SCALE GENOMIC DNA]</scope>
    <source>
        <strain evidence="5 6">848</strain>
    </source>
</reference>
<sequence length="116" mass="13132">MSETQIYHNPRCSKSRETLALLEQHGIQPEVVLYLEQAPSEAQIRSLLTQLGFADPRQLMRTKEDLYKELGLANLSGGALIQAMHQHPKLIERPIVIKDGQARIGRPPEQVLEILK</sequence>
<keyword evidence="2 4" id="KW-0560">Oxidoreductase</keyword>
<evidence type="ECO:0000313" key="5">
    <source>
        <dbReference type="EMBL" id="EOD54607.1"/>
    </source>
</evidence>
<dbReference type="EC" id="1.20.4.1" evidence="4"/>
<dbReference type="SUPFAM" id="SSF52833">
    <property type="entry name" value="Thioredoxin-like"/>
    <property type="match status" value="1"/>
</dbReference>
<evidence type="ECO:0000256" key="1">
    <source>
        <dbReference type="ARBA" id="ARBA00007198"/>
    </source>
</evidence>
<dbReference type="RefSeq" id="WP_005903611.1">
    <property type="nucleotide sequence ID" value="NZ_AQGQ01000094.1"/>
</dbReference>
<proteinExistence type="inferred from homology"/>
<dbReference type="GO" id="GO:0008794">
    <property type="term" value="F:arsenate reductase (glutaredoxin) activity"/>
    <property type="evidence" value="ECO:0007669"/>
    <property type="project" value="UniProtKB-UniRule"/>
</dbReference>
<dbReference type="NCBIfam" id="TIGR00014">
    <property type="entry name" value="arsC"/>
    <property type="match status" value="1"/>
</dbReference>
<comment type="similarity">
    <text evidence="1 3 4">Belongs to the ArsC family.</text>
</comment>
<comment type="caution">
    <text evidence="5">The sequence shown here is derived from an EMBL/GenBank/DDBJ whole genome shotgun (WGS) entry which is preliminary data.</text>
</comment>
<dbReference type="Gene3D" id="3.40.30.10">
    <property type="entry name" value="Glutaredoxin"/>
    <property type="match status" value="1"/>
</dbReference>
<keyword evidence="6" id="KW-1185">Reference proteome</keyword>
<protein>
    <recommendedName>
        <fullName evidence="4">Arsenate reductase</fullName>
        <ecNumber evidence="4">1.20.4.1</ecNumber>
    </recommendedName>
</protein>
<comment type="catalytic activity">
    <reaction evidence="4">
        <text>[glutaredoxin]-dithiol + arsenate + glutathione + H(+) = glutathionyl-S-S-[glutaredoxin] + arsenite + H2O</text>
        <dbReference type="Rhea" id="RHEA:22016"/>
        <dbReference type="Rhea" id="RHEA-COMP:10729"/>
        <dbReference type="Rhea" id="RHEA-COMP:17668"/>
        <dbReference type="ChEBI" id="CHEBI:15377"/>
        <dbReference type="ChEBI" id="CHEBI:15378"/>
        <dbReference type="ChEBI" id="CHEBI:29242"/>
        <dbReference type="ChEBI" id="CHEBI:29950"/>
        <dbReference type="ChEBI" id="CHEBI:48597"/>
        <dbReference type="ChEBI" id="CHEBI:57925"/>
        <dbReference type="ChEBI" id="CHEBI:146199"/>
        <dbReference type="EC" id="1.20.4.1"/>
    </reaction>
</comment>
<accession>R1F449</accession>
<evidence type="ECO:0000256" key="3">
    <source>
        <dbReference type="PROSITE-ProRule" id="PRU01282"/>
    </source>
</evidence>
<dbReference type="AlphaFoldDB" id="R1F449"/>
<dbReference type="EMBL" id="AQGQ01000094">
    <property type="protein sequence ID" value="EOD54607.1"/>
    <property type="molecule type" value="Genomic_DNA"/>
</dbReference>
<dbReference type="PANTHER" id="PTHR30041">
    <property type="entry name" value="ARSENATE REDUCTASE"/>
    <property type="match status" value="1"/>
</dbReference>
<dbReference type="InterPro" id="IPR036249">
    <property type="entry name" value="Thioredoxin-like_sf"/>
</dbReference>
<name>R1F449_9GAMM</name>
<dbReference type="PROSITE" id="PS51353">
    <property type="entry name" value="ARSC"/>
    <property type="match status" value="1"/>
</dbReference>
<dbReference type="CDD" id="cd03034">
    <property type="entry name" value="ArsC_ArsC"/>
    <property type="match status" value="1"/>
</dbReference>
<dbReference type="InterPro" id="IPR006660">
    <property type="entry name" value="Arsenate_reductase-like"/>
</dbReference>
<dbReference type="Proteomes" id="UP000013526">
    <property type="component" value="Unassembled WGS sequence"/>
</dbReference>
<evidence type="ECO:0000256" key="2">
    <source>
        <dbReference type="ARBA" id="ARBA00023002"/>
    </source>
</evidence>
<dbReference type="InterPro" id="IPR006659">
    <property type="entry name" value="Arsenate_reductase"/>
</dbReference>
<gene>
    <name evidence="5" type="ORF">G113_13418</name>
</gene>
<dbReference type="OrthoDB" id="9790554at2"/>
<organism evidence="5 6">
    <name type="scientific">Aeromonas molluscorum 848</name>
    <dbReference type="NCBI Taxonomy" id="1268236"/>
    <lineage>
        <taxon>Bacteria</taxon>
        <taxon>Pseudomonadati</taxon>
        <taxon>Pseudomonadota</taxon>
        <taxon>Gammaproteobacteria</taxon>
        <taxon>Aeromonadales</taxon>
        <taxon>Aeromonadaceae</taxon>
        <taxon>Aeromonas</taxon>
    </lineage>
</organism>
<evidence type="ECO:0000256" key="4">
    <source>
        <dbReference type="RuleBase" id="RU362029"/>
    </source>
</evidence>